<dbReference type="GO" id="GO:0005643">
    <property type="term" value="C:nuclear pore"/>
    <property type="evidence" value="ECO:0007669"/>
    <property type="project" value="TreeGrafter"/>
</dbReference>
<keyword evidence="5" id="KW-0963">Cytoplasm</keyword>
<dbReference type="Proteomes" id="UP000265618">
    <property type="component" value="Unassembled WGS sequence"/>
</dbReference>
<evidence type="ECO:0000256" key="5">
    <source>
        <dbReference type="ARBA" id="ARBA00022490"/>
    </source>
</evidence>
<keyword evidence="4" id="KW-0813">Transport</keyword>
<keyword evidence="6" id="KW-0653">Protein transport</keyword>
<evidence type="ECO:0000313" key="9">
    <source>
        <dbReference type="Proteomes" id="UP000265618"/>
    </source>
</evidence>
<comment type="subcellular location">
    <subcellularLocation>
        <location evidence="2">Cytoplasm</location>
    </subcellularLocation>
    <subcellularLocation>
        <location evidence="1">Nucleus</location>
    </subcellularLocation>
</comment>
<feature type="non-terminal residue" evidence="8">
    <location>
        <position position="748"/>
    </location>
</feature>
<proteinExistence type="inferred from homology"/>
<reference evidence="8 9" key="1">
    <citation type="journal article" date="2018" name="PLoS ONE">
        <title>The draft genome of Kipferlia bialata reveals reductive genome evolution in fornicate parasites.</title>
        <authorList>
            <person name="Tanifuji G."/>
            <person name="Takabayashi S."/>
            <person name="Kume K."/>
            <person name="Takagi M."/>
            <person name="Nakayama T."/>
            <person name="Kamikawa R."/>
            <person name="Inagaki Y."/>
            <person name="Hashimoto T."/>
        </authorList>
    </citation>
    <scope>NUCLEOTIDE SEQUENCE [LARGE SCALE GENOMIC DNA]</scope>
    <source>
        <strain evidence="8">NY0173</strain>
    </source>
</reference>
<comment type="caution">
    <text evidence="8">The sequence shown here is derived from an EMBL/GenBank/DDBJ whole genome shotgun (WGS) entry which is preliminary data.</text>
</comment>
<evidence type="ECO:0000313" key="8">
    <source>
        <dbReference type="EMBL" id="GIQ82761.1"/>
    </source>
</evidence>
<dbReference type="GO" id="GO:0005049">
    <property type="term" value="F:nuclear export signal receptor activity"/>
    <property type="evidence" value="ECO:0007669"/>
    <property type="project" value="InterPro"/>
</dbReference>
<evidence type="ECO:0000256" key="7">
    <source>
        <dbReference type="ARBA" id="ARBA00023242"/>
    </source>
</evidence>
<dbReference type="PANTHER" id="PTHR12596">
    <property type="entry name" value="EXPORTIN 4,7-RELATED"/>
    <property type="match status" value="1"/>
</dbReference>
<dbReference type="GO" id="GO:0006611">
    <property type="term" value="P:protein export from nucleus"/>
    <property type="evidence" value="ECO:0007669"/>
    <property type="project" value="TreeGrafter"/>
</dbReference>
<dbReference type="AlphaFoldDB" id="A0A9K3CU91"/>
<name>A0A9K3CU91_9EUKA</name>
<protein>
    <submittedName>
        <fullName evidence="8">Uncharacterized protein</fullName>
    </submittedName>
</protein>
<sequence length="748" mass="81505">LIEFVSAQGDGDLVFEMCKLLVSLKARIMLRDFTNMETFPSFLRQVIAFSENVITQSGPDTASCGLVLDMWTRFAEGVDALADSQRGPIHIRILHAANHITVTYMDVFITEGVDELCAQSPDMSLLLDLHAFCLHVGDATDPANATLQALVARACSGDSEPDRTRAVARLAATTLLITKITQAIMSTPPGRELVVNLWRTLESMPARYDSPAGLFLERSAIHLSSVLSSVIAKTERRASGSTAPVPVSLSAGEPTTDEVLDALLARITRVLTKYPRFPWLLKTVHNVLQSFGKDVVKTSTLERLPSLGLLIHRNPLTLCRPPANSPLPVILAAGKDLQDALTPIGLLMGKPVTHKLFHRLLFHPSLVPLVSFSQGQTVPPNELLISLRAARGLMRGVQARSVFKDQIVRELLPILKRLADPTLLASLPFPLVVPLLRLILEACTDSNVRLRSPSSGRDTVTIQLTQHVTRIFTGVIPMLQAQTQLTKNQEPYKTVLKPLTVMLKALHSIMSNTVVDVCVFELFGDTCLQDCLAAVLTAYAAVSVDELSTVSKLAMTGSDVVMCMYKTLPSYTNALSDELLLALFSQTLGLIGHLQPSVRDKAVGALNACLTYVAGVRLSTTSDIPSYFDASDVTCARRLDTLLKPRLPECLKTLLDSILLADKFSWTMAIPVLPLLTVLDTPKETLGVYIGEHVQTLGGQEVAVSRLVEQALRNVELGVDIEDASRNALSENLQSVKVYFGALARNHL</sequence>
<dbReference type="PANTHER" id="PTHR12596:SF2">
    <property type="entry name" value="EXPORTIN-7 ISOFORM X1"/>
    <property type="match status" value="1"/>
</dbReference>
<evidence type="ECO:0000256" key="2">
    <source>
        <dbReference type="ARBA" id="ARBA00004496"/>
    </source>
</evidence>
<keyword evidence="9" id="KW-1185">Reference proteome</keyword>
<accession>A0A9K3CU91</accession>
<evidence type="ECO:0000256" key="1">
    <source>
        <dbReference type="ARBA" id="ARBA00004123"/>
    </source>
</evidence>
<organism evidence="8 9">
    <name type="scientific">Kipferlia bialata</name>
    <dbReference type="NCBI Taxonomy" id="797122"/>
    <lineage>
        <taxon>Eukaryota</taxon>
        <taxon>Metamonada</taxon>
        <taxon>Carpediemonas-like organisms</taxon>
        <taxon>Kipferlia</taxon>
    </lineage>
</organism>
<dbReference type="EMBL" id="BDIP01000804">
    <property type="protein sequence ID" value="GIQ82761.1"/>
    <property type="molecule type" value="Genomic_DNA"/>
</dbReference>
<gene>
    <name evidence="8" type="ORF">KIPB_003955</name>
</gene>
<comment type="similarity">
    <text evidence="3">Belongs to the exportin family.</text>
</comment>
<evidence type="ECO:0000256" key="4">
    <source>
        <dbReference type="ARBA" id="ARBA00022448"/>
    </source>
</evidence>
<dbReference type="GO" id="GO:0005737">
    <property type="term" value="C:cytoplasm"/>
    <property type="evidence" value="ECO:0007669"/>
    <property type="project" value="UniProtKB-SubCell"/>
</dbReference>
<keyword evidence="7" id="KW-0539">Nucleus</keyword>
<evidence type="ECO:0000256" key="3">
    <source>
        <dbReference type="ARBA" id="ARBA00009466"/>
    </source>
</evidence>
<dbReference type="InterPro" id="IPR044189">
    <property type="entry name" value="XPO4/7-like"/>
</dbReference>
<evidence type="ECO:0000256" key="6">
    <source>
        <dbReference type="ARBA" id="ARBA00022927"/>
    </source>
</evidence>